<dbReference type="GO" id="GO:0006506">
    <property type="term" value="P:GPI anchor biosynthetic process"/>
    <property type="evidence" value="ECO:0007669"/>
    <property type="project" value="TreeGrafter"/>
</dbReference>
<dbReference type="GO" id="GO:0005789">
    <property type="term" value="C:endoplasmic reticulum membrane"/>
    <property type="evidence" value="ECO:0007669"/>
    <property type="project" value="TreeGrafter"/>
</dbReference>
<keyword evidence="3" id="KW-1185">Reference proteome</keyword>
<gene>
    <name evidence="2" type="ORF">K461DRAFT_291050</name>
</gene>
<accession>A0A9P4J649</accession>
<dbReference type="InterPro" id="IPR019433">
    <property type="entry name" value="GPI_ManTrfase_II_coact_Pga1"/>
</dbReference>
<dbReference type="Proteomes" id="UP000799439">
    <property type="component" value="Unassembled WGS sequence"/>
</dbReference>
<dbReference type="PANTHER" id="PTHR28022">
    <property type="entry name" value="GPI MANNOSYLTRANSFERASE 2 SUBUNIT PGA1"/>
    <property type="match status" value="1"/>
</dbReference>
<dbReference type="AlphaFoldDB" id="A0A9P4J649"/>
<dbReference type="GO" id="GO:0031501">
    <property type="term" value="C:mannosyltransferase complex"/>
    <property type="evidence" value="ECO:0007669"/>
    <property type="project" value="TreeGrafter"/>
</dbReference>
<sequence length="236" mass="26501">MSLPRQSFLSLLHCLLVFIATVVANTEKIIFSAPDAIELPQYGPSLAQLRIDTLSPASPQLRLFSPVIFANTSHPKGLSSWYILQNLNAGGRYEVRVCWPATQPTTWDLEVYTLSEAFDTPALIQDLARFANEHAHLQDSPDYAEQDAFIQSPQSLLFLRTWAAADYFTLKKEMMRSPPVVHIDLILDPYLLNAVPRSLLATAGYILCVALVGWTVSSRVWTWLETRTIVSKTHVD</sequence>
<dbReference type="GO" id="GO:0000030">
    <property type="term" value="F:mannosyltransferase activity"/>
    <property type="evidence" value="ECO:0007669"/>
    <property type="project" value="TreeGrafter"/>
</dbReference>
<evidence type="ECO:0000313" key="3">
    <source>
        <dbReference type="Proteomes" id="UP000799439"/>
    </source>
</evidence>
<dbReference type="EMBL" id="ML996082">
    <property type="protein sequence ID" value="KAF2156097.1"/>
    <property type="molecule type" value="Genomic_DNA"/>
</dbReference>
<evidence type="ECO:0000256" key="1">
    <source>
        <dbReference type="SAM" id="SignalP"/>
    </source>
</evidence>
<dbReference type="PANTHER" id="PTHR28022:SF1">
    <property type="entry name" value="GPI MANNOSYLTRANSFERASE 2 SUBUNIT PGA1"/>
    <property type="match status" value="1"/>
</dbReference>
<name>A0A9P4J649_9PEZI</name>
<comment type="caution">
    <text evidence="2">The sequence shown here is derived from an EMBL/GenBank/DDBJ whole genome shotgun (WGS) entry which is preliminary data.</text>
</comment>
<dbReference type="Pfam" id="PF10333">
    <property type="entry name" value="Pga1"/>
    <property type="match status" value="1"/>
</dbReference>
<dbReference type="OrthoDB" id="3360032at2759"/>
<organism evidence="2 3">
    <name type="scientific">Myriangium duriaei CBS 260.36</name>
    <dbReference type="NCBI Taxonomy" id="1168546"/>
    <lineage>
        <taxon>Eukaryota</taxon>
        <taxon>Fungi</taxon>
        <taxon>Dikarya</taxon>
        <taxon>Ascomycota</taxon>
        <taxon>Pezizomycotina</taxon>
        <taxon>Dothideomycetes</taxon>
        <taxon>Dothideomycetidae</taxon>
        <taxon>Myriangiales</taxon>
        <taxon>Myriangiaceae</taxon>
        <taxon>Myriangium</taxon>
    </lineage>
</organism>
<feature type="signal peptide" evidence="1">
    <location>
        <begin position="1"/>
        <end position="24"/>
    </location>
</feature>
<evidence type="ECO:0000313" key="2">
    <source>
        <dbReference type="EMBL" id="KAF2156097.1"/>
    </source>
</evidence>
<reference evidence="2" key="1">
    <citation type="journal article" date="2020" name="Stud. Mycol.">
        <title>101 Dothideomycetes genomes: a test case for predicting lifestyles and emergence of pathogens.</title>
        <authorList>
            <person name="Haridas S."/>
            <person name="Albert R."/>
            <person name="Binder M."/>
            <person name="Bloem J."/>
            <person name="Labutti K."/>
            <person name="Salamov A."/>
            <person name="Andreopoulos B."/>
            <person name="Baker S."/>
            <person name="Barry K."/>
            <person name="Bills G."/>
            <person name="Bluhm B."/>
            <person name="Cannon C."/>
            <person name="Castanera R."/>
            <person name="Culley D."/>
            <person name="Daum C."/>
            <person name="Ezra D."/>
            <person name="Gonzalez J."/>
            <person name="Henrissat B."/>
            <person name="Kuo A."/>
            <person name="Liang C."/>
            <person name="Lipzen A."/>
            <person name="Lutzoni F."/>
            <person name="Magnuson J."/>
            <person name="Mondo S."/>
            <person name="Nolan M."/>
            <person name="Ohm R."/>
            <person name="Pangilinan J."/>
            <person name="Park H.-J."/>
            <person name="Ramirez L."/>
            <person name="Alfaro M."/>
            <person name="Sun H."/>
            <person name="Tritt A."/>
            <person name="Yoshinaga Y."/>
            <person name="Zwiers L.-H."/>
            <person name="Turgeon B."/>
            <person name="Goodwin S."/>
            <person name="Spatafora J."/>
            <person name="Crous P."/>
            <person name="Grigoriev I."/>
        </authorList>
    </citation>
    <scope>NUCLEOTIDE SEQUENCE</scope>
    <source>
        <strain evidence="2">CBS 260.36</strain>
    </source>
</reference>
<protein>
    <submittedName>
        <fullName evidence="2">Uncharacterized protein</fullName>
    </submittedName>
</protein>
<feature type="chain" id="PRO_5040511611" evidence="1">
    <location>
        <begin position="25"/>
        <end position="236"/>
    </location>
</feature>
<keyword evidence="1" id="KW-0732">Signal</keyword>
<proteinExistence type="predicted"/>